<comment type="caution">
    <text evidence="2">The sequence shown here is derived from an EMBL/GenBank/DDBJ whole genome shotgun (WGS) entry which is preliminary data.</text>
</comment>
<evidence type="ECO:0000313" key="2">
    <source>
        <dbReference type="EMBL" id="CAF4514993.1"/>
    </source>
</evidence>
<dbReference type="Proteomes" id="UP000677228">
    <property type="component" value="Unassembled WGS sequence"/>
</dbReference>
<evidence type="ECO:0000313" key="1">
    <source>
        <dbReference type="EMBL" id="CAF1659190.1"/>
    </source>
</evidence>
<reference evidence="2" key="1">
    <citation type="submission" date="2021-02" db="EMBL/GenBank/DDBJ databases">
        <authorList>
            <person name="Nowell W R."/>
        </authorList>
    </citation>
    <scope>NUCLEOTIDE SEQUENCE</scope>
</reference>
<protein>
    <submittedName>
        <fullName evidence="2">Uncharacterized protein</fullName>
    </submittedName>
</protein>
<sequence>HLSELDLVFDTTFVDIQPYLFTISFSLDGPQNLSVGLAMRRLIKDAFGTSL</sequence>
<evidence type="ECO:0000313" key="3">
    <source>
        <dbReference type="Proteomes" id="UP000682733"/>
    </source>
</evidence>
<dbReference type="AlphaFoldDB" id="A0A8S2XRS4"/>
<dbReference type="EMBL" id="CAJOBA010099436">
    <property type="protein sequence ID" value="CAF4514993.1"/>
    <property type="molecule type" value="Genomic_DNA"/>
</dbReference>
<proteinExistence type="predicted"/>
<gene>
    <name evidence="1" type="ORF">OVA965_LOCUS45205</name>
    <name evidence="2" type="ORF">TMI583_LOCUS48488</name>
</gene>
<accession>A0A8S2XRS4</accession>
<dbReference type="Proteomes" id="UP000682733">
    <property type="component" value="Unassembled WGS sequence"/>
</dbReference>
<organism evidence="2 3">
    <name type="scientific">Didymodactylos carnosus</name>
    <dbReference type="NCBI Taxonomy" id="1234261"/>
    <lineage>
        <taxon>Eukaryota</taxon>
        <taxon>Metazoa</taxon>
        <taxon>Spiralia</taxon>
        <taxon>Gnathifera</taxon>
        <taxon>Rotifera</taxon>
        <taxon>Eurotatoria</taxon>
        <taxon>Bdelloidea</taxon>
        <taxon>Philodinida</taxon>
        <taxon>Philodinidae</taxon>
        <taxon>Didymodactylos</taxon>
    </lineage>
</organism>
<feature type="non-terminal residue" evidence="2">
    <location>
        <position position="1"/>
    </location>
</feature>
<name>A0A8S2XRS4_9BILA</name>
<dbReference type="EMBL" id="CAJNOK010069315">
    <property type="protein sequence ID" value="CAF1659190.1"/>
    <property type="molecule type" value="Genomic_DNA"/>
</dbReference>